<accession>A0A5A7TPU9</accession>
<protein>
    <submittedName>
        <fullName evidence="1">RNA-directed DNA polymerase-like protein</fullName>
    </submittedName>
</protein>
<dbReference type="Proteomes" id="UP000321947">
    <property type="component" value="Unassembled WGS sequence"/>
</dbReference>
<name>A0A5A7TPU9_CUCMM</name>
<evidence type="ECO:0000313" key="1">
    <source>
        <dbReference type="EMBL" id="KAA0045200.1"/>
    </source>
</evidence>
<dbReference type="GO" id="GO:0003964">
    <property type="term" value="F:RNA-directed DNA polymerase activity"/>
    <property type="evidence" value="ECO:0007669"/>
    <property type="project" value="UniProtKB-KW"/>
</dbReference>
<keyword evidence="1" id="KW-0695">RNA-directed DNA polymerase</keyword>
<reference evidence="3 4" key="1">
    <citation type="submission" date="2019-08" db="EMBL/GenBank/DDBJ databases">
        <title>Draft genome sequences of two oriental melons (Cucumis melo L. var makuwa).</title>
        <authorList>
            <person name="Kwon S.-Y."/>
        </authorList>
    </citation>
    <scope>NUCLEOTIDE SEQUENCE [LARGE SCALE GENOMIC DNA]</scope>
    <source>
        <strain evidence="4">cv. Chang Bougi</strain>
        <strain evidence="3">cv. SW 3</strain>
        <tissue evidence="1">Leaf</tissue>
    </source>
</reference>
<comment type="caution">
    <text evidence="1">The sequence shown here is derived from an EMBL/GenBank/DDBJ whole genome shotgun (WGS) entry which is preliminary data.</text>
</comment>
<organism evidence="1 3">
    <name type="scientific">Cucumis melo var. makuwa</name>
    <name type="common">Oriental melon</name>
    <dbReference type="NCBI Taxonomy" id="1194695"/>
    <lineage>
        <taxon>Eukaryota</taxon>
        <taxon>Viridiplantae</taxon>
        <taxon>Streptophyta</taxon>
        <taxon>Embryophyta</taxon>
        <taxon>Tracheophyta</taxon>
        <taxon>Spermatophyta</taxon>
        <taxon>Magnoliopsida</taxon>
        <taxon>eudicotyledons</taxon>
        <taxon>Gunneridae</taxon>
        <taxon>Pentapetalae</taxon>
        <taxon>rosids</taxon>
        <taxon>fabids</taxon>
        <taxon>Cucurbitales</taxon>
        <taxon>Cucurbitaceae</taxon>
        <taxon>Benincaseae</taxon>
        <taxon>Cucumis</taxon>
    </lineage>
</organism>
<dbReference type="SUPFAM" id="SSF56672">
    <property type="entry name" value="DNA/RNA polymerases"/>
    <property type="match status" value="1"/>
</dbReference>
<keyword evidence="1" id="KW-0808">Transferase</keyword>
<evidence type="ECO:0000313" key="4">
    <source>
        <dbReference type="Proteomes" id="UP000321947"/>
    </source>
</evidence>
<keyword evidence="1" id="KW-0548">Nucleotidyltransferase</keyword>
<gene>
    <name evidence="2" type="ORF">E5676_scaffold325G00240</name>
    <name evidence="1" type="ORF">E6C27_scaffold30G002040</name>
</gene>
<evidence type="ECO:0000313" key="3">
    <source>
        <dbReference type="Proteomes" id="UP000321393"/>
    </source>
</evidence>
<sequence>MHDDKVIPMTLAKCFVITRSTPTVIQTDICQPNGLKMILAMQLKKGLARDEPTFMPIPLDSLENLEETVHMDILCVLEKYRDVMPDSLPKSLSSQRMIDHEIELLSEAKNVYEECLLYGTNRGWTPECQAAFDGLKQVLMEGLILEIVNMTKPFEQARWQEFLVEFDFKFKHKKRLSNRAADALSQKNEHATMCMLAHLQTSKIDGLIRDVLREFLQKDLVAQNVMNLAKAGERRQSWV</sequence>
<dbReference type="InterPro" id="IPR043502">
    <property type="entry name" value="DNA/RNA_pol_sf"/>
</dbReference>
<proteinExistence type="predicted"/>
<dbReference type="Proteomes" id="UP000321393">
    <property type="component" value="Unassembled WGS sequence"/>
</dbReference>
<evidence type="ECO:0000313" key="2">
    <source>
        <dbReference type="EMBL" id="TYK27351.1"/>
    </source>
</evidence>
<dbReference type="EMBL" id="SSTE01014747">
    <property type="protein sequence ID" value="KAA0045200.1"/>
    <property type="molecule type" value="Genomic_DNA"/>
</dbReference>
<dbReference type="AlphaFoldDB" id="A0A5A7TPU9"/>
<dbReference type="EMBL" id="SSTD01002800">
    <property type="protein sequence ID" value="TYK27351.1"/>
    <property type="molecule type" value="Genomic_DNA"/>
</dbReference>